<proteinExistence type="predicted"/>
<organism evidence="1 2">
    <name type="scientific">Candidatus Fimiplasma intestinipullorum</name>
    <dbReference type="NCBI Taxonomy" id="2840825"/>
    <lineage>
        <taxon>Bacteria</taxon>
        <taxon>Bacillati</taxon>
        <taxon>Bacillota</taxon>
        <taxon>Clostridia</taxon>
        <taxon>Eubacteriales</taxon>
        <taxon>Candidatus Fimiplasma</taxon>
    </lineage>
</organism>
<evidence type="ECO:0000313" key="1">
    <source>
        <dbReference type="EMBL" id="HIU12644.1"/>
    </source>
</evidence>
<gene>
    <name evidence="1" type="ORF">IAD15_01015</name>
</gene>
<name>A0A9D1HNN7_9FIRM</name>
<reference evidence="1" key="2">
    <citation type="journal article" date="2021" name="PeerJ">
        <title>Extensive microbial diversity within the chicken gut microbiome revealed by metagenomics and culture.</title>
        <authorList>
            <person name="Gilroy R."/>
            <person name="Ravi A."/>
            <person name="Getino M."/>
            <person name="Pursley I."/>
            <person name="Horton D.L."/>
            <person name="Alikhan N.F."/>
            <person name="Baker D."/>
            <person name="Gharbi K."/>
            <person name="Hall N."/>
            <person name="Watson M."/>
            <person name="Adriaenssens E.M."/>
            <person name="Foster-Nyarko E."/>
            <person name="Jarju S."/>
            <person name="Secka A."/>
            <person name="Antonio M."/>
            <person name="Oren A."/>
            <person name="Chaudhuri R.R."/>
            <person name="La Ragione R."/>
            <person name="Hildebrand F."/>
            <person name="Pallen M.J."/>
        </authorList>
    </citation>
    <scope>NUCLEOTIDE SEQUENCE</scope>
    <source>
        <strain evidence="1">CHK195-11698</strain>
    </source>
</reference>
<comment type="caution">
    <text evidence="1">The sequence shown here is derived from an EMBL/GenBank/DDBJ whole genome shotgun (WGS) entry which is preliminary data.</text>
</comment>
<sequence>MQEKQPFDFYNEYVKVKSDQLLTLMDDLLHDMQVSRCNVRHFKNWETRLSEFKNEYRIFHKNILQRVNDETDARMAAELEQKLGECCEQLEDHYEILAAVFLTKRNEIERKTTYFEVKRSSVLPRFLFNTNAFIQKRRKMLSQFLFKK</sequence>
<protein>
    <submittedName>
        <fullName evidence="1">Uncharacterized protein</fullName>
    </submittedName>
</protein>
<dbReference type="AlphaFoldDB" id="A0A9D1HNN7"/>
<accession>A0A9D1HNN7</accession>
<dbReference type="Proteomes" id="UP000824175">
    <property type="component" value="Unassembled WGS sequence"/>
</dbReference>
<evidence type="ECO:0000313" key="2">
    <source>
        <dbReference type="Proteomes" id="UP000824175"/>
    </source>
</evidence>
<reference evidence="1" key="1">
    <citation type="submission" date="2020-10" db="EMBL/GenBank/DDBJ databases">
        <authorList>
            <person name="Gilroy R."/>
        </authorList>
    </citation>
    <scope>NUCLEOTIDE SEQUENCE</scope>
    <source>
        <strain evidence="1">CHK195-11698</strain>
    </source>
</reference>
<dbReference type="EMBL" id="DVMJ01000007">
    <property type="protein sequence ID" value="HIU12644.1"/>
    <property type="molecule type" value="Genomic_DNA"/>
</dbReference>